<gene>
    <name evidence="1" type="ORF">NRIC_20770</name>
</gene>
<sequence>MRKILVTVLSLTVVFGAICSVAGLFAFNTDYAFHFVNQYGETIKMWGYGLYKHDSYFKAPIFIGTDCMMLFGPFQALHSPC</sequence>
<dbReference type="AlphaFoldDB" id="A0A4P5P9E5"/>
<proteinExistence type="predicted"/>
<keyword evidence="2" id="KW-1185">Reference proteome</keyword>
<accession>A0A4P5P9E5</accession>
<name>A0A4P5P9E5_9ENTE</name>
<dbReference type="RefSeq" id="WP_146622622.1">
    <property type="nucleotide sequence ID" value="NZ_BJCC01000015.1"/>
</dbReference>
<evidence type="ECO:0000313" key="1">
    <source>
        <dbReference type="EMBL" id="GCF94186.1"/>
    </source>
</evidence>
<comment type="caution">
    <text evidence="1">The sequence shown here is derived from an EMBL/GenBank/DDBJ whole genome shotgun (WGS) entry which is preliminary data.</text>
</comment>
<protein>
    <submittedName>
        <fullName evidence="1">Uncharacterized protein</fullName>
    </submittedName>
</protein>
<dbReference type="EMBL" id="BJCC01000015">
    <property type="protein sequence ID" value="GCF94186.1"/>
    <property type="molecule type" value="Genomic_DNA"/>
</dbReference>
<dbReference type="Proteomes" id="UP000290567">
    <property type="component" value="Unassembled WGS sequence"/>
</dbReference>
<evidence type="ECO:0000313" key="2">
    <source>
        <dbReference type="Proteomes" id="UP000290567"/>
    </source>
</evidence>
<organism evidence="1 2">
    <name type="scientific">Enterococcus florum</name>
    <dbReference type="NCBI Taxonomy" id="2480627"/>
    <lineage>
        <taxon>Bacteria</taxon>
        <taxon>Bacillati</taxon>
        <taxon>Bacillota</taxon>
        <taxon>Bacilli</taxon>
        <taxon>Lactobacillales</taxon>
        <taxon>Enterococcaceae</taxon>
        <taxon>Enterococcus</taxon>
    </lineage>
</organism>
<reference evidence="2" key="1">
    <citation type="submission" date="2019-02" db="EMBL/GenBank/DDBJ databases">
        <title>Draft genome sequence of Enterococcus sp. Gos25-1.</title>
        <authorList>
            <person name="Tanaka N."/>
            <person name="Shiwa Y."/>
            <person name="Fujita N."/>
        </authorList>
    </citation>
    <scope>NUCLEOTIDE SEQUENCE [LARGE SCALE GENOMIC DNA]</scope>
    <source>
        <strain evidence="2">Gos25-1</strain>
    </source>
</reference>
<dbReference type="OrthoDB" id="3260635at2"/>